<keyword evidence="3" id="KW-0645">Protease</keyword>
<dbReference type="STRING" id="1434232.MAIT1_02900"/>
<dbReference type="PANTHER" id="PTHR33473:SF19">
    <property type="entry name" value="ATP-DEPENDENT CLP PROTEASE ADAPTER PROTEIN CLPS"/>
    <property type="match status" value="1"/>
</dbReference>
<dbReference type="SUPFAM" id="SSF54736">
    <property type="entry name" value="ClpS-like"/>
    <property type="match status" value="1"/>
</dbReference>
<dbReference type="GO" id="GO:0008233">
    <property type="term" value="F:peptidase activity"/>
    <property type="evidence" value="ECO:0007669"/>
    <property type="project" value="UniProtKB-KW"/>
</dbReference>
<evidence type="ECO:0000259" key="2">
    <source>
        <dbReference type="Pfam" id="PF02617"/>
    </source>
</evidence>
<accession>A0A1Y2K7Q5</accession>
<dbReference type="NCBIfam" id="NF000672">
    <property type="entry name" value="PRK00033.1-5"/>
    <property type="match status" value="1"/>
</dbReference>
<dbReference type="OrthoDB" id="9796121at2"/>
<keyword evidence="4" id="KW-1185">Reference proteome</keyword>
<keyword evidence="3" id="KW-0378">Hydrolase</keyword>
<comment type="function">
    <text evidence="1">Involved in the modulation of the specificity of the ClpAP-mediated ATP-dependent protein degradation.</text>
</comment>
<dbReference type="InterPro" id="IPR014719">
    <property type="entry name" value="Ribosomal_bL12_C/ClpS-like"/>
</dbReference>
<organism evidence="3 4">
    <name type="scientific">Magnetofaba australis IT-1</name>
    <dbReference type="NCBI Taxonomy" id="1434232"/>
    <lineage>
        <taxon>Bacteria</taxon>
        <taxon>Pseudomonadati</taxon>
        <taxon>Pseudomonadota</taxon>
        <taxon>Magnetococcia</taxon>
        <taxon>Magnetococcales</taxon>
        <taxon>Magnetococcaceae</taxon>
        <taxon>Magnetofaba</taxon>
    </lineage>
</organism>
<comment type="subunit">
    <text evidence="1">Binds to the N-terminal domain of the chaperone ClpA.</text>
</comment>
<dbReference type="GO" id="GO:0030163">
    <property type="term" value="P:protein catabolic process"/>
    <property type="evidence" value="ECO:0007669"/>
    <property type="project" value="InterPro"/>
</dbReference>
<evidence type="ECO:0000256" key="1">
    <source>
        <dbReference type="HAMAP-Rule" id="MF_00302"/>
    </source>
</evidence>
<name>A0A1Y2K7Q5_9PROT</name>
<feature type="domain" description="Adaptor protein ClpS core" evidence="2">
    <location>
        <begin position="21"/>
        <end position="98"/>
    </location>
</feature>
<proteinExistence type="inferred from homology"/>
<dbReference type="RefSeq" id="WP_085441461.1">
    <property type="nucleotide sequence ID" value="NZ_LVJN01000018.1"/>
</dbReference>
<dbReference type="Gene3D" id="3.30.1390.10">
    <property type="match status" value="1"/>
</dbReference>
<dbReference type="EMBL" id="LVJN01000018">
    <property type="protein sequence ID" value="OSM04805.1"/>
    <property type="molecule type" value="Genomic_DNA"/>
</dbReference>
<dbReference type="FunFam" id="3.30.1390.10:FF:000002">
    <property type="entry name" value="ATP-dependent Clp protease adapter protein ClpS"/>
    <property type="match status" value="1"/>
</dbReference>
<dbReference type="InterPro" id="IPR022935">
    <property type="entry name" value="ClpS"/>
</dbReference>
<gene>
    <name evidence="1" type="primary">clpS</name>
    <name evidence="3" type="ORF">MAIT1_02900</name>
</gene>
<dbReference type="Pfam" id="PF02617">
    <property type="entry name" value="ClpS"/>
    <property type="match status" value="1"/>
</dbReference>
<dbReference type="HAMAP" id="MF_00302">
    <property type="entry name" value="ClpS"/>
    <property type="match status" value="1"/>
</dbReference>
<sequence>MSRHNAPDTELLTRSQQKVTEPPLYRVLLLNDDFTPMEFVVELIMRVFRKNEEEATRIMLNVHTQGQGLCGVYPREIAETKMTQVNQHARNSGHPLKCRIEPN</sequence>
<comment type="caution">
    <text evidence="3">The sequence shown here is derived from an EMBL/GenBank/DDBJ whole genome shotgun (WGS) entry which is preliminary data.</text>
</comment>
<evidence type="ECO:0000313" key="3">
    <source>
        <dbReference type="EMBL" id="OSM04805.1"/>
    </source>
</evidence>
<reference evidence="3 4" key="1">
    <citation type="journal article" date="2016" name="BMC Genomics">
        <title>Combined genomic and structural analyses of a cultured magnetotactic bacterium reveals its niche adaptation to a dynamic environment.</title>
        <authorList>
            <person name="Araujo A.C."/>
            <person name="Morillo V."/>
            <person name="Cypriano J."/>
            <person name="Teixeira L.C."/>
            <person name="Leao P."/>
            <person name="Lyra S."/>
            <person name="Almeida L.G."/>
            <person name="Bazylinski D.A."/>
            <person name="Vasconcellos A.T."/>
            <person name="Abreu F."/>
            <person name="Lins U."/>
        </authorList>
    </citation>
    <scope>NUCLEOTIDE SEQUENCE [LARGE SCALE GENOMIC DNA]</scope>
    <source>
        <strain evidence="3 4">IT-1</strain>
    </source>
</reference>
<dbReference type="InterPro" id="IPR003769">
    <property type="entry name" value="ClpS_core"/>
</dbReference>
<protein>
    <recommendedName>
        <fullName evidence="1">ATP-dependent Clp protease adapter protein ClpS</fullName>
    </recommendedName>
</protein>
<dbReference type="Proteomes" id="UP000194003">
    <property type="component" value="Unassembled WGS sequence"/>
</dbReference>
<dbReference type="AlphaFoldDB" id="A0A1Y2K7Q5"/>
<dbReference type="GO" id="GO:0006508">
    <property type="term" value="P:proteolysis"/>
    <property type="evidence" value="ECO:0007669"/>
    <property type="project" value="UniProtKB-UniRule"/>
</dbReference>
<evidence type="ECO:0000313" key="4">
    <source>
        <dbReference type="Proteomes" id="UP000194003"/>
    </source>
</evidence>
<dbReference type="PANTHER" id="PTHR33473">
    <property type="entry name" value="ATP-DEPENDENT CLP PROTEASE ADAPTER PROTEIN CLPS1, CHLOROPLASTIC"/>
    <property type="match status" value="1"/>
</dbReference>
<comment type="similarity">
    <text evidence="1">Belongs to the ClpS family.</text>
</comment>